<dbReference type="PANTHER" id="PTHR45798">
    <property type="entry name" value="RING-H2 FINGER PROTEIN ATL61-RELATED-RELATED"/>
    <property type="match status" value="1"/>
</dbReference>
<accession>A0ABS8SKQ4</accession>
<evidence type="ECO:0000313" key="6">
    <source>
        <dbReference type="EMBL" id="MCD7459515.1"/>
    </source>
</evidence>
<organism evidence="6 7">
    <name type="scientific">Datura stramonium</name>
    <name type="common">Jimsonweed</name>
    <name type="synonym">Common thornapple</name>
    <dbReference type="NCBI Taxonomy" id="4076"/>
    <lineage>
        <taxon>Eukaryota</taxon>
        <taxon>Viridiplantae</taxon>
        <taxon>Streptophyta</taxon>
        <taxon>Embryophyta</taxon>
        <taxon>Tracheophyta</taxon>
        <taxon>Spermatophyta</taxon>
        <taxon>Magnoliopsida</taxon>
        <taxon>eudicotyledons</taxon>
        <taxon>Gunneridae</taxon>
        <taxon>Pentapetalae</taxon>
        <taxon>asterids</taxon>
        <taxon>lamiids</taxon>
        <taxon>Solanales</taxon>
        <taxon>Solanaceae</taxon>
        <taxon>Solanoideae</taxon>
        <taxon>Datureae</taxon>
        <taxon>Datura</taxon>
    </lineage>
</organism>
<protein>
    <recommendedName>
        <fullName evidence="5">RING-type domain-containing protein</fullName>
    </recommendedName>
</protein>
<dbReference type="SUPFAM" id="SSF57850">
    <property type="entry name" value="RING/U-box"/>
    <property type="match status" value="1"/>
</dbReference>
<evidence type="ECO:0000313" key="7">
    <source>
        <dbReference type="Proteomes" id="UP000823775"/>
    </source>
</evidence>
<dbReference type="Pfam" id="PF13639">
    <property type="entry name" value="zf-RING_2"/>
    <property type="match status" value="1"/>
</dbReference>
<dbReference type="CDD" id="cd16461">
    <property type="entry name" value="RING-H2_EL5-like"/>
    <property type="match status" value="1"/>
</dbReference>
<dbReference type="InterPro" id="IPR052788">
    <property type="entry name" value="RING-type_E3_ligase_ATL"/>
</dbReference>
<feature type="domain" description="RING-type" evidence="5">
    <location>
        <begin position="51"/>
        <end position="93"/>
    </location>
</feature>
<comment type="caution">
    <text evidence="6">The sequence shown here is derived from an EMBL/GenBank/DDBJ whole genome shotgun (WGS) entry which is preliminary data.</text>
</comment>
<evidence type="ECO:0000256" key="1">
    <source>
        <dbReference type="ARBA" id="ARBA00022723"/>
    </source>
</evidence>
<evidence type="ECO:0000256" key="4">
    <source>
        <dbReference type="PROSITE-ProRule" id="PRU00175"/>
    </source>
</evidence>
<evidence type="ECO:0000256" key="3">
    <source>
        <dbReference type="ARBA" id="ARBA00022833"/>
    </source>
</evidence>
<keyword evidence="7" id="KW-1185">Reference proteome</keyword>
<keyword evidence="1" id="KW-0479">Metal-binding</keyword>
<dbReference type="PROSITE" id="PS50089">
    <property type="entry name" value="ZF_RING_2"/>
    <property type="match status" value="1"/>
</dbReference>
<dbReference type="InterPro" id="IPR001841">
    <property type="entry name" value="Znf_RING"/>
</dbReference>
<evidence type="ECO:0000256" key="2">
    <source>
        <dbReference type="ARBA" id="ARBA00022771"/>
    </source>
</evidence>
<sequence>MKRDAPENSLPVKNKGLKKKVLKSLPKFKYDPSTDSSSGAANGELPFAAECAICLVEYVKGDEIRVLPNCGHGFHLQCVDTWLVSNSSCPSCRQILVVTRARCRKCGEVPAIPGDSSDSGQILTPA</sequence>
<name>A0ABS8SKQ4_DATST</name>
<evidence type="ECO:0000259" key="5">
    <source>
        <dbReference type="PROSITE" id="PS50089"/>
    </source>
</evidence>
<reference evidence="6 7" key="1">
    <citation type="journal article" date="2021" name="BMC Genomics">
        <title>Datura genome reveals duplications of psychoactive alkaloid biosynthetic genes and high mutation rate following tissue culture.</title>
        <authorList>
            <person name="Rajewski A."/>
            <person name="Carter-House D."/>
            <person name="Stajich J."/>
            <person name="Litt A."/>
        </authorList>
    </citation>
    <scope>NUCLEOTIDE SEQUENCE [LARGE SCALE GENOMIC DNA]</scope>
    <source>
        <strain evidence="6">AR-01</strain>
    </source>
</reference>
<dbReference type="InterPro" id="IPR013083">
    <property type="entry name" value="Znf_RING/FYVE/PHD"/>
</dbReference>
<dbReference type="Gene3D" id="3.30.40.10">
    <property type="entry name" value="Zinc/RING finger domain, C3HC4 (zinc finger)"/>
    <property type="match status" value="1"/>
</dbReference>
<gene>
    <name evidence="6" type="ORF">HAX54_041161</name>
</gene>
<keyword evidence="3" id="KW-0862">Zinc</keyword>
<dbReference type="PANTHER" id="PTHR45798:SF90">
    <property type="entry name" value="RING-H2 FINGER PROTEIN ATL8-LIKE"/>
    <property type="match status" value="1"/>
</dbReference>
<proteinExistence type="predicted"/>
<keyword evidence="2 4" id="KW-0863">Zinc-finger</keyword>
<dbReference type="Proteomes" id="UP000823775">
    <property type="component" value="Unassembled WGS sequence"/>
</dbReference>
<dbReference type="SMART" id="SM00184">
    <property type="entry name" value="RING"/>
    <property type="match status" value="1"/>
</dbReference>
<dbReference type="EMBL" id="JACEIK010000591">
    <property type="protein sequence ID" value="MCD7459515.1"/>
    <property type="molecule type" value="Genomic_DNA"/>
</dbReference>